<name>A0A480AWJ6_9BURK</name>
<accession>A0A480AWJ6</accession>
<sequence length="387" mass="41073">MSTPLPSQRHLFDVPPHIAYFNCAYNGPQLNATRDALLAGARTKSQPWLRQPAQFFDDAETIRGLAAALFGGGADSWAIVPAASYGLATAARAIEPTLRPGDGILLIDEDFPSNVLTWRRTAAERGARIHTVPTPADGDWTAALLAAIRPGHHPNIRAVAVPTCHWTNGAAIDLVAVGAACRAVGAALVVDATQSLGAVPLSVDTVQPDFLVAAGYKWLLAPYGTGLLYVAPAWQGARPLEESWLSREGAEDFAGLVRYADAYQSGARRFDVGEKGTPTLLPGMVVTLRQVQAWGVPAIAARLAAINTQIADALQPLGLAVVPPAQRSPHLLGARLPDGATTTLLTDLRAQDVHISQRGSSLRFAPHLHVNDQDVQRLLQALRTALA</sequence>
<evidence type="ECO:0000259" key="2">
    <source>
        <dbReference type="Pfam" id="PF00266"/>
    </source>
</evidence>
<dbReference type="AlphaFoldDB" id="A0A480AWJ6"/>
<dbReference type="InterPro" id="IPR015424">
    <property type="entry name" value="PyrdxlP-dep_Trfase"/>
</dbReference>
<comment type="caution">
    <text evidence="3">The sequence shown here is derived from an EMBL/GenBank/DDBJ whole genome shotgun (WGS) entry which is preliminary data.</text>
</comment>
<dbReference type="InterPro" id="IPR000192">
    <property type="entry name" value="Aminotrans_V_dom"/>
</dbReference>
<proteinExistence type="predicted"/>
<dbReference type="Gene3D" id="3.40.640.10">
    <property type="entry name" value="Type I PLP-dependent aspartate aminotransferase-like (Major domain)"/>
    <property type="match status" value="1"/>
</dbReference>
<keyword evidence="3" id="KW-0808">Transferase</keyword>
<dbReference type="RefSeq" id="WP_137734983.1">
    <property type="nucleotide sequence ID" value="NZ_BJCL01000015.1"/>
</dbReference>
<dbReference type="PANTHER" id="PTHR43586:SF15">
    <property type="entry name" value="BLR3095 PROTEIN"/>
    <property type="match status" value="1"/>
</dbReference>
<dbReference type="InterPro" id="IPR015422">
    <property type="entry name" value="PyrdxlP-dep_Trfase_small"/>
</dbReference>
<reference evidence="4" key="1">
    <citation type="submission" date="2019-03" db="EMBL/GenBank/DDBJ databases">
        <title>Aquabacterium pictum sp.nov., the first bacteriochlorophyll a-containing freshwater bacterium in the genus Aquabacterium of the class Betaproteobacteria.</title>
        <authorList>
            <person name="Hirose S."/>
            <person name="Tank M."/>
            <person name="Hara E."/>
            <person name="Tamaki H."/>
            <person name="Takaichi S."/>
            <person name="Haruta S."/>
            <person name="Hanada S."/>
        </authorList>
    </citation>
    <scope>NUCLEOTIDE SEQUENCE [LARGE SCALE GENOMIC DNA]</scope>
    <source>
        <strain evidence="4">W35</strain>
    </source>
</reference>
<organism evidence="3 4">
    <name type="scientific">Pseudaquabacterium pictum</name>
    <dbReference type="NCBI Taxonomy" id="2315236"/>
    <lineage>
        <taxon>Bacteria</taxon>
        <taxon>Pseudomonadati</taxon>
        <taxon>Pseudomonadota</taxon>
        <taxon>Betaproteobacteria</taxon>
        <taxon>Burkholderiales</taxon>
        <taxon>Sphaerotilaceae</taxon>
        <taxon>Pseudaquabacterium</taxon>
    </lineage>
</organism>
<dbReference type="PANTHER" id="PTHR43586">
    <property type="entry name" value="CYSTEINE DESULFURASE"/>
    <property type="match status" value="1"/>
</dbReference>
<dbReference type="Pfam" id="PF00266">
    <property type="entry name" value="Aminotran_5"/>
    <property type="match status" value="1"/>
</dbReference>
<dbReference type="InterPro" id="IPR015421">
    <property type="entry name" value="PyrdxlP-dep_Trfase_major"/>
</dbReference>
<keyword evidence="4" id="KW-1185">Reference proteome</keyword>
<dbReference type="Proteomes" id="UP000301751">
    <property type="component" value="Unassembled WGS sequence"/>
</dbReference>
<dbReference type="OrthoDB" id="9764293at2"/>
<feature type="domain" description="Aminotransferase class V" evidence="2">
    <location>
        <begin position="57"/>
        <end position="361"/>
    </location>
</feature>
<keyword evidence="3" id="KW-0032">Aminotransferase</keyword>
<dbReference type="SUPFAM" id="SSF53383">
    <property type="entry name" value="PLP-dependent transferases"/>
    <property type="match status" value="1"/>
</dbReference>
<dbReference type="Gene3D" id="3.90.1150.10">
    <property type="entry name" value="Aspartate Aminotransferase, domain 1"/>
    <property type="match status" value="1"/>
</dbReference>
<evidence type="ECO:0000313" key="3">
    <source>
        <dbReference type="EMBL" id="GCL65266.1"/>
    </source>
</evidence>
<dbReference type="GO" id="GO:0008483">
    <property type="term" value="F:transaminase activity"/>
    <property type="evidence" value="ECO:0007669"/>
    <property type="project" value="UniProtKB-KW"/>
</dbReference>
<evidence type="ECO:0000313" key="4">
    <source>
        <dbReference type="Proteomes" id="UP000301751"/>
    </source>
</evidence>
<dbReference type="EMBL" id="BJCL01000015">
    <property type="protein sequence ID" value="GCL65266.1"/>
    <property type="molecule type" value="Genomic_DNA"/>
</dbReference>
<protein>
    <submittedName>
        <fullName evidence="3">Aminotransferase</fullName>
    </submittedName>
</protein>
<keyword evidence="1" id="KW-0663">Pyridoxal phosphate</keyword>
<evidence type="ECO:0000256" key="1">
    <source>
        <dbReference type="ARBA" id="ARBA00022898"/>
    </source>
</evidence>
<gene>
    <name evidence="3" type="ORF">AQPW35_43470</name>
</gene>